<evidence type="ECO:0000256" key="1">
    <source>
        <dbReference type="ARBA" id="ARBA00004429"/>
    </source>
</evidence>
<sequence>MTIPARLGRLHDGLTDAGFLIGTLGLFLMVAIYCAEVVARYFLGRPLDWANDSFANILCVSVFAMVPHATRAAAHIEINVLPELVPALRRPLAKLGALAGTVICAFVAWMAWSETLRHMAMGILTEQNHPVPVWWMSVWITWAFAGSALYFLRALTGHAALRPLSFVRPGDVTPQPGGSV</sequence>
<evidence type="ECO:0000259" key="10">
    <source>
        <dbReference type="Pfam" id="PF04290"/>
    </source>
</evidence>
<comment type="caution">
    <text evidence="11">The sequence shown here is derived from an EMBL/GenBank/DDBJ whole genome shotgun (WGS) entry which is preliminary data.</text>
</comment>
<gene>
    <name evidence="11" type="ORF">DDE23_24700</name>
</gene>
<accession>A0A2T7UJE7</accession>
<evidence type="ECO:0000256" key="7">
    <source>
        <dbReference type="ARBA" id="ARBA00023136"/>
    </source>
</evidence>
<keyword evidence="5 9" id="KW-0812">Transmembrane</keyword>
<dbReference type="InterPro" id="IPR007387">
    <property type="entry name" value="TRAP_DctQ"/>
</dbReference>
<proteinExistence type="inferred from homology"/>
<evidence type="ECO:0000256" key="4">
    <source>
        <dbReference type="ARBA" id="ARBA00022519"/>
    </source>
</evidence>
<reference evidence="11 12" key="1">
    <citation type="journal article" date="2011" name="Syst. Appl. Microbiol.">
        <title>Defluviimonas denitrificans gen. nov., sp. nov., and Pararhodobacter aggregans gen. nov., sp. nov., non-phototrophic Rhodobacteraceae from the biofilter of a marine aquaculture.</title>
        <authorList>
            <person name="Foesel B.U."/>
            <person name="Drake H.L."/>
            <person name="Schramm A."/>
        </authorList>
    </citation>
    <scope>NUCLEOTIDE SEQUENCE [LARGE SCALE GENOMIC DNA]</scope>
    <source>
        <strain evidence="11 12">D1-19</strain>
    </source>
</reference>
<keyword evidence="7 9" id="KW-0472">Membrane</keyword>
<keyword evidence="4 9" id="KW-0997">Cell inner membrane</keyword>
<comment type="function">
    <text evidence="9">Part of the tripartite ATP-independent periplasmic (TRAP) transport system.</text>
</comment>
<dbReference type="RefSeq" id="WP_107755214.1">
    <property type="nucleotide sequence ID" value="NZ_QBKF01000025.1"/>
</dbReference>
<dbReference type="GO" id="GO:0015740">
    <property type="term" value="P:C4-dicarboxylate transport"/>
    <property type="evidence" value="ECO:0007669"/>
    <property type="project" value="TreeGrafter"/>
</dbReference>
<comment type="subcellular location">
    <subcellularLocation>
        <location evidence="1 9">Cell inner membrane</location>
        <topology evidence="1 9">Multi-pass membrane protein</topology>
    </subcellularLocation>
</comment>
<dbReference type="PANTHER" id="PTHR35011:SF10">
    <property type="entry name" value="TRAP TRANSPORTER SMALL PERMEASE PROTEIN"/>
    <property type="match status" value="1"/>
</dbReference>
<comment type="similarity">
    <text evidence="8 9">Belongs to the TRAP transporter small permease family.</text>
</comment>
<evidence type="ECO:0000256" key="6">
    <source>
        <dbReference type="ARBA" id="ARBA00022989"/>
    </source>
</evidence>
<dbReference type="AlphaFoldDB" id="A0A2T7UJE7"/>
<protein>
    <recommendedName>
        <fullName evidence="9">TRAP transporter small permease protein</fullName>
    </recommendedName>
</protein>
<dbReference type="PANTHER" id="PTHR35011">
    <property type="entry name" value="2,3-DIKETO-L-GULONATE TRAP TRANSPORTER SMALL PERMEASE PROTEIN YIAM"/>
    <property type="match status" value="1"/>
</dbReference>
<feature type="transmembrane region" description="Helical" evidence="9">
    <location>
        <begin position="95"/>
        <end position="112"/>
    </location>
</feature>
<evidence type="ECO:0000256" key="9">
    <source>
        <dbReference type="RuleBase" id="RU369079"/>
    </source>
</evidence>
<evidence type="ECO:0000256" key="3">
    <source>
        <dbReference type="ARBA" id="ARBA00022475"/>
    </source>
</evidence>
<evidence type="ECO:0000256" key="8">
    <source>
        <dbReference type="ARBA" id="ARBA00038436"/>
    </source>
</evidence>
<organism evidence="11 12">
    <name type="scientific">Pararhodobacter aggregans</name>
    <dbReference type="NCBI Taxonomy" id="404875"/>
    <lineage>
        <taxon>Bacteria</taxon>
        <taxon>Pseudomonadati</taxon>
        <taxon>Pseudomonadota</taxon>
        <taxon>Alphaproteobacteria</taxon>
        <taxon>Rhodobacterales</taxon>
        <taxon>Paracoccaceae</taxon>
        <taxon>Pararhodobacter</taxon>
    </lineage>
</organism>
<feature type="transmembrane region" description="Helical" evidence="9">
    <location>
        <begin position="20"/>
        <end position="42"/>
    </location>
</feature>
<comment type="caution">
    <text evidence="9">Lacks conserved residue(s) required for the propagation of feature annotation.</text>
</comment>
<name>A0A2T7UJE7_9RHOB</name>
<keyword evidence="2 9" id="KW-0813">Transport</keyword>
<feature type="domain" description="Tripartite ATP-independent periplasmic transporters DctQ component" evidence="10">
    <location>
        <begin position="29"/>
        <end position="155"/>
    </location>
</feature>
<dbReference type="GO" id="GO:0022857">
    <property type="term" value="F:transmembrane transporter activity"/>
    <property type="evidence" value="ECO:0007669"/>
    <property type="project" value="UniProtKB-UniRule"/>
</dbReference>
<evidence type="ECO:0000313" key="12">
    <source>
        <dbReference type="Proteomes" id="UP000244810"/>
    </source>
</evidence>
<dbReference type="Pfam" id="PF04290">
    <property type="entry name" value="DctQ"/>
    <property type="match status" value="1"/>
</dbReference>
<feature type="transmembrane region" description="Helical" evidence="9">
    <location>
        <begin position="132"/>
        <end position="152"/>
    </location>
</feature>
<dbReference type="InterPro" id="IPR055348">
    <property type="entry name" value="DctQ"/>
</dbReference>
<keyword evidence="3" id="KW-1003">Cell membrane</keyword>
<evidence type="ECO:0000256" key="5">
    <source>
        <dbReference type="ARBA" id="ARBA00022692"/>
    </source>
</evidence>
<dbReference type="OrthoDB" id="4250245at2"/>
<comment type="subunit">
    <text evidence="9">The complex comprises the extracytoplasmic solute receptor protein and the two transmembrane proteins.</text>
</comment>
<evidence type="ECO:0000256" key="2">
    <source>
        <dbReference type="ARBA" id="ARBA00022448"/>
    </source>
</evidence>
<dbReference type="EMBL" id="QDDR01000026">
    <property type="protein sequence ID" value="PVE44798.1"/>
    <property type="molecule type" value="Genomic_DNA"/>
</dbReference>
<evidence type="ECO:0000313" key="11">
    <source>
        <dbReference type="EMBL" id="PVE44798.1"/>
    </source>
</evidence>
<dbReference type="Proteomes" id="UP000244810">
    <property type="component" value="Unassembled WGS sequence"/>
</dbReference>
<keyword evidence="6 9" id="KW-1133">Transmembrane helix</keyword>
<keyword evidence="12" id="KW-1185">Reference proteome</keyword>
<dbReference type="GO" id="GO:0005886">
    <property type="term" value="C:plasma membrane"/>
    <property type="evidence" value="ECO:0007669"/>
    <property type="project" value="UniProtKB-SubCell"/>
</dbReference>